<name>A0A7C8GSF8_9BACI</name>
<organism evidence="3 4">
    <name type="scientific">Gracilibacillus oryzae</name>
    <dbReference type="NCBI Taxonomy" id="1672701"/>
    <lineage>
        <taxon>Bacteria</taxon>
        <taxon>Bacillati</taxon>
        <taxon>Bacillota</taxon>
        <taxon>Bacilli</taxon>
        <taxon>Bacillales</taxon>
        <taxon>Bacillaceae</taxon>
        <taxon>Gracilibacillus</taxon>
    </lineage>
</organism>
<dbReference type="OrthoDB" id="9815825at2"/>
<dbReference type="InterPro" id="IPR036291">
    <property type="entry name" value="NAD(P)-bd_dom_sf"/>
</dbReference>
<dbReference type="SUPFAM" id="SSF51735">
    <property type="entry name" value="NAD(P)-binding Rossmann-fold domains"/>
    <property type="match status" value="1"/>
</dbReference>
<dbReference type="InterPro" id="IPR000683">
    <property type="entry name" value="Gfo/Idh/MocA-like_OxRdtase_N"/>
</dbReference>
<dbReference type="Pfam" id="PF01408">
    <property type="entry name" value="GFO_IDH_MocA"/>
    <property type="match status" value="1"/>
</dbReference>
<dbReference type="EMBL" id="WEID01000083">
    <property type="protein sequence ID" value="KAB8128263.1"/>
    <property type="molecule type" value="Genomic_DNA"/>
</dbReference>
<dbReference type="RefSeq" id="WP_153405966.1">
    <property type="nucleotide sequence ID" value="NZ_ML762439.1"/>
</dbReference>
<evidence type="ECO:0000259" key="1">
    <source>
        <dbReference type="Pfam" id="PF01408"/>
    </source>
</evidence>
<proteinExistence type="predicted"/>
<dbReference type="Pfam" id="PF22725">
    <property type="entry name" value="GFO_IDH_MocA_C3"/>
    <property type="match status" value="1"/>
</dbReference>
<dbReference type="GO" id="GO:0000166">
    <property type="term" value="F:nucleotide binding"/>
    <property type="evidence" value="ECO:0007669"/>
    <property type="project" value="InterPro"/>
</dbReference>
<dbReference type="AlphaFoldDB" id="A0A7C8GSF8"/>
<dbReference type="PANTHER" id="PTHR43249:SF1">
    <property type="entry name" value="D-GLUCOSIDE 3-DEHYDROGENASE"/>
    <property type="match status" value="1"/>
</dbReference>
<gene>
    <name evidence="3" type="ORF">F9U64_16320</name>
</gene>
<dbReference type="Gene3D" id="3.40.50.720">
    <property type="entry name" value="NAD(P)-binding Rossmann-like Domain"/>
    <property type="match status" value="1"/>
</dbReference>
<keyword evidence="4" id="KW-1185">Reference proteome</keyword>
<dbReference type="InterPro" id="IPR055170">
    <property type="entry name" value="GFO_IDH_MocA-like_dom"/>
</dbReference>
<feature type="domain" description="Gfo/Idh/MocA-like oxidoreductase N-terminal" evidence="1">
    <location>
        <begin position="4"/>
        <end position="125"/>
    </location>
</feature>
<feature type="domain" description="GFO/IDH/MocA-like oxidoreductase" evidence="2">
    <location>
        <begin position="134"/>
        <end position="269"/>
    </location>
</feature>
<dbReference type="PANTHER" id="PTHR43249">
    <property type="entry name" value="UDP-N-ACETYL-2-AMINO-2-DEOXY-D-GLUCURONATE OXIDASE"/>
    <property type="match status" value="1"/>
</dbReference>
<accession>A0A7C8GSF8</accession>
<protein>
    <submittedName>
        <fullName evidence="3">Gfo/Idh/MocA family oxidoreductase</fullName>
    </submittedName>
</protein>
<evidence type="ECO:0000313" key="4">
    <source>
        <dbReference type="Proteomes" id="UP000480246"/>
    </source>
</evidence>
<reference evidence="3 4" key="1">
    <citation type="submission" date="2019-10" db="EMBL/GenBank/DDBJ databases">
        <title>Gracilibacillus sp. nov. isolated from rice seeds.</title>
        <authorList>
            <person name="He S."/>
        </authorList>
    </citation>
    <scope>NUCLEOTIDE SEQUENCE [LARGE SCALE GENOMIC DNA]</scope>
    <source>
        <strain evidence="3 4">TD8</strain>
    </source>
</reference>
<dbReference type="SUPFAM" id="SSF55347">
    <property type="entry name" value="Glyceraldehyde-3-phosphate dehydrogenase-like, C-terminal domain"/>
    <property type="match status" value="1"/>
</dbReference>
<sequence>MAKLRVGLIGAGGIATSVHIPAYKKLADQVEIVAIADVAYSRAKEVAEKEDIPHVFEQYEKMLEEVELDAVSVCVPNKFHRDAAIAALNAGCHVLCEKPQGMNQQEAKEMEDAQAASGKLLMYGFHYRFQAETQAAKRFIDAGEFGEIYAGRVQAIRRRGIPGWGVFTNKELQGGGPLIDIGVHMLDTALYLMGYPEPKAVLGKTHQHLGIRKGVGLLGSWDYENYTVEDMAVGMITFKNGASIVLESAFAANVEKRDSMQVSLMGNNGGADIFPLKMYQEKHDTLLDITPAYLPDVNAHETEIHVFAADCIAGNVTDRYAKQGTNIQKIIDALYESAETGKAVNL</sequence>
<dbReference type="InterPro" id="IPR052515">
    <property type="entry name" value="Gfo/Idh/MocA_Oxidoreductase"/>
</dbReference>
<evidence type="ECO:0000313" key="3">
    <source>
        <dbReference type="EMBL" id="KAB8128263.1"/>
    </source>
</evidence>
<dbReference type="Proteomes" id="UP000480246">
    <property type="component" value="Unassembled WGS sequence"/>
</dbReference>
<comment type="caution">
    <text evidence="3">The sequence shown here is derived from an EMBL/GenBank/DDBJ whole genome shotgun (WGS) entry which is preliminary data.</text>
</comment>
<dbReference type="Gene3D" id="3.30.360.10">
    <property type="entry name" value="Dihydrodipicolinate Reductase, domain 2"/>
    <property type="match status" value="1"/>
</dbReference>
<evidence type="ECO:0000259" key="2">
    <source>
        <dbReference type="Pfam" id="PF22725"/>
    </source>
</evidence>